<dbReference type="Gene3D" id="2.30.130.10">
    <property type="entry name" value="PUA domain"/>
    <property type="match status" value="1"/>
</dbReference>
<keyword evidence="7 8" id="KW-0067">ATP-binding</keyword>
<dbReference type="PANTHER" id="PTHR43654:SF1">
    <property type="entry name" value="ISOPENTENYL PHOSPHATE KINASE"/>
    <property type="match status" value="1"/>
</dbReference>
<dbReference type="InterPro" id="IPR015947">
    <property type="entry name" value="PUA-like_sf"/>
</dbReference>
<dbReference type="InterPro" id="IPR019797">
    <property type="entry name" value="Glutamate_5-kinase_CS"/>
</dbReference>
<dbReference type="PANTHER" id="PTHR43654">
    <property type="entry name" value="GLUTAMATE 5-KINASE"/>
    <property type="match status" value="1"/>
</dbReference>
<comment type="subcellular location">
    <subcellularLocation>
        <location evidence="8">Cytoplasm</location>
    </subcellularLocation>
</comment>
<dbReference type="PRINTS" id="PR00474">
    <property type="entry name" value="GLU5KINASE"/>
</dbReference>
<dbReference type="Proteomes" id="UP000503447">
    <property type="component" value="Chromosome"/>
</dbReference>
<keyword evidence="2 8" id="KW-0028">Amino-acid biosynthesis</keyword>
<dbReference type="InterPro" id="IPR005715">
    <property type="entry name" value="Glu_5kinase/COase_Synthase"/>
</dbReference>
<dbReference type="InterPro" id="IPR011529">
    <property type="entry name" value="Glu_5kinase"/>
</dbReference>
<keyword evidence="4 8" id="KW-0808">Transferase</keyword>
<proteinExistence type="inferred from homology"/>
<feature type="binding site" evidence="8">
    <location>
        <position position="146"/>
    </location>
    <ligand>
        <name>substrate</name>
    </ligand>
</feature>
<dbReference type="AlphaFoldDB" id="A0A6M5YZ94"/>
<evidence type="ECO:0000313" key="11">
    <source>
        <dbReference type="Proteomes" id="UP000503447"/>
    </source>
</evidence>
<accession>A0A6M5YZ94</accession>
<dbReference type="PIRSF" id="PIRSF000729">
    <property type="entry name" value="GK"/>
    <property type="match status" value="1"/>
</dbReference>
<evidence type="ECO:0000256" key="4">
    <source>
        <dbReference type="ARBA" id="ARBA00022679"/>
    </source>
</evidence>
<sequence>MFDPVRRDVVSQAHTVVIKVGTNVLADPTGHLDRYRIQSLADQLHRIRESGRKVVLVTSGAIGAGVGKLGLGKRPSDLAHLQACAAVGQSALMQLYQESLARYGIHTAQILLTASDFDNRARYLNARNTIGTLFEYGALPIINENDTVSVAEIKFGDNDHLAAMVTNLLRAPLLVLLTNVNGLYSDDPRSNPDAELLATVPNIDQSVTGLAAATKSALGTGGMESKLKAARLVTVSGEAVIMANGSLDGILDRVFAAEPVGTLFLPHGVDVPSRKRWFGFTARPKGVLRLDAGARQAVLDGKSLLPIGVTAIEGEFGKGEVVAILDPEGGEVARGLTNYASTTALRIRGLNSERIAALLGSVPYPELVHRDNLIVTG</sequence>
<dbReference type="CDD" id="cd21157">
    <property type="entry name" value="PUA_G5K"/>
    <property type="match status" value="1"/>
</dbReference>
<dbReference type="Gene3D" id="3.40.1160.10">
    <property type="entry name" value="Acetylglutamate kinase-like"/>
    <property type="match status" value="1"/>
</dbReference>
<dbReference type="SUPFAM" id="SSF53633">
    <property type="entry name" value="Carbamate kinase-like"/>
    <property type="match status" value="1"/>
</dbReference>
<evidence type="ECO:0000259" key="9">
    <source>
        <dbReference type="SMART" id="SM00359"/>
    </source>
</evidence>
<gene>
    <name evidence="8" type="primary">proB</name>
    <name evidence="10" type="ORF">FTUN_6977</name>
</gene>
<evidence type="ECO:0000256" key="6">
    <source>
        <dbReference type="ARBA" id="ARBA00022777"/>
    </source>
</evidence>
<evidence type="ECO:0000256" key="7">
    <source>
        <dbReference type="ARBA" id="ARBA00022840"/>
    </source>
</evidence>
<feature type="domain" description="PUA" evidence="9">
    <location>
        <begin position="286"/>
        <end position="359"/>
    </location>
</feature>
<comment type="function">
    <text evidence="8">Catalyzes the transfer of a phosphate group to glutamate to form L-glutamate 5-phosphate.</text>
</comment>
<evidence type="ECO:0000256" key="2">
    <source>
        <dbReference type="ARBA" id="ARBA00022605"/>
    </source>
</evidence>
<evidence type="ECO:0000256" key="5">
    <source>
        <dbReference type="ARBA" id="ARBA00022741"/>
    </source>
</evidence>
<evidence type="ECO:0000313" key="10">
    <source>
        <dbReference type="EMBL" id="QJW99369.1"/>
    </source>
</evidence>
<dbReference type="PROSITE" id="PS00902">
    <property type="entry name" value="GLUTAMATE_5_KINASE"/>
    <property type="match status" value="1"/>
</dbReference>
<feature type="binding site" evidence="8">
    <location>
        <position position="158"/>
    </location>
    <ligand>
        <name>substrate</name>
    </ligand>
</feature>
<dbReference type="CDD" id="cd04242">
    <property type="entry name" value="AAK_G5K_ProB"/>
    <property type="match status" value="1"/>
</dbReference>
<dbReference type="InterPro" id="IPR001048">
    <property type="entry name" value="Asp/Glu/Uridylate_kinase"/>
</dbReference>
<dbReference type="Pfam" id="PF00696">
    <property type="entry name" value="AA_kinase"/>
    <property type="match status" value="1"/>
</dbReference>
<dbReference type="GO" id="GO:0004349">
    <property type="term" value="F:glutamate 5-kinase activity"/>
    <property type="evidence" value="ECO:0007669"/>
    <property type="project" value="UniProtKB-UniRule"/>
</dbReference>
<dbReference type="Pfam" id="PF01472">
    <property type="entry name" value="PUA"/>
    <property type="match status" value="1"/>
</dbReference>
<keyword evidence="11" id="KW-1185">Reference proteome</keyword>
<keyword evidence="3 8" id="KW-0641">Proline biosynthesis</keyword>
<dbReference type="InterPro" id="IPR036393">
    <property type="entry name" value="AceGlu_kinase-like_sf"/>
</dbReference>
<dbReference type="InterPro" id="IPR041739">
    <property type="entry name" value="G5K_ProB"/>
</dbReference>
<keyword evidence="1 8" id="KW-0963">Cytoplasm</keyword>
<name>A0A6M5YZ94_9BACT</name>
<feature type="binding site" evidence="8">
    <location>
        <begin position="220"/>
        <end position="226"/>
    </location>
    <ligand>
        <name>ATP</name>
        <dbReference type="ChEBI" id="CHEBI:30616"/>
    </ligand>
</feature>
<keyword evidence="5 8" id="KW-0547">Nucleotide-binding</keyword>
<dbReference type="HAMAP" id="MF_00456">
    <property type="entry name" value="ProB"/>
    <property type="match status" value="1"/>
</dbReference>
<dbReference type="UniPathway" id="UPA00098">
    <property type="reaction ID" value="UER00359"/>
</dbReference>
<feature type="binding site" evidence="8">
    <location>
        <position position="19"/>
    </location>
    <ligand>
        <name>ATP</name>
        <dbReference type="ChEBI" id="CHEBI:30616"/>
    </ligand>
</feature>
<evidence type="ECO:0000256" key="8">
    <source>
        <dbReference type="HAMAP-Rule" id="MF_00456"/>
    </source>
</evidence>
<dbReference type="KEGG" id="ftj:FTUN_6977"/>
<comment type="caution">
    <text evidence="8">Lacks conserved residue(s) required for the propagation of feature annotation.</text>
</comment>
<dbReference type="PROSITE" id="PS50890">
    <property type="entry name" value="PUA"/>
    <property type="match status" value="1"/>
</dbReference>
<feature type="binding site" evidence="8">
    <location>
        <position position="59"/>
    </location>
    <ligand>
        <name>substrate</name>
    </ligand>
</feature>
<dbReference type="InterPro" id="IPR001057">
    <property type="entry name" value="Glu/AcGlu_kinase"/>
</dbReference>
<comment type="similarity">
    <text evidence="8">Belongs to the glutamate 5-kinase family.</text>
</comment>
<dbReference type="EC" id="2.7.2.11" evidence="8"/>
<dbReference type="InterPro" id="IPR002478">
    <property type="entry name" value="PUA"/>
</dbReference>
<dbReference type="EMBL" id="CP053452">
    <property type="protein sequence ID" value="QJW99369.1"/>
    <property type="molecule type" value="Genomic_DNA"/>
</dbReference>
<evidence type="ECO:0000256" key="3">
    <source>
        <dbReference type="ARBA" id="ARBA00022650"/>
    </source>
</evidence>
<reference evidence="11" key="1">
    <citation type="submission" date="2020-05" db="EMBL/GenBank/DDBJ databases">
        <title>Frigoriglobus tundricola gen. nov., sp. nov., a psychrotolerant cellulolytic planctomycete of the family Gemmataceae with two divergent copies of 16S rRNA gene.</title>
        <authorList>
            <person name="Kulichevskaya I.S."/>
            <person name="Ivanova A.A."/>
            <person name="Naumoff D.G."/>
            <person name="Beletsky A.V."/>
            <person name="Rijpstra W.I.C."/>
            <person name="Sinninghe Damste J.S."/>
            <person name="Mardanov A.V."/>
            <person name="Ravin N.V."/>
            <person name="Dedysh S.N."/>
        </authorList>
    </citation>
    <scope>NUCLEOTIDE SEQUENCE [LARGE SCALE GENOMIC DNA]</scope>
    <source>
        <strain evidence="11">PL17</strain>
    </source>
</reference>
<dbReference type="GO" id="GO:0005524">
    <property type="term" value="F:ATP binding"/>
    <property type="evidence" value="ECO:0007669"/>
    <property type="project" value="UniProtKB-KW"/>
</dbReference>
<dbReference type="NCBIfam" id="TIGR01027">
    <property type="entry name" value="proB"/>
    <property type="match status" value="1"/>
</dbReference>
<dbReference type="GO" id="GO:0055129">
    <property type="term" value="P:L-proline biosynthetic process"/>
    <property type="evidence" value="ECO:0007669"/>
    <property type="project" value="UniProtKB-UniRule"/>
</dbReference>
<dbReference type="SMART" id="SM00359">
    <property type="entry name" value="PUA"/>
    <property type="match status" value="1"/>
</dbReference>
<dbReference type="GO" id="GO:0003723">
    <property type="term" value="F:RNA binding"/>
    <property type="evidence" value="ECO:0007669"/>
    <property type="project" value="InterPro"/>
</dbReference>
<dbReference type="SUPFAM" id="SSF88697">
    <property type="entry name" value="PUA domain-like"/>
    <property type="match status" value="1"/>
</dbReference>
<organism evidence="10 11">
    <name type="scientific">Frigoriglobus tundricola</name>
    <dbReference type="NCBI Taxonomy" id="2774151"/>
    <lineage>
        <taxon>Bacteria</taxon>
        <taxon>Pseudomonadati</taxon>
        <taxon>Planctomycetota</taxon>
        <taxon>Planctomycetia</taxon>
        <taxon>Gemmatales</taxon>
        <taxon>Gemmataceae</taxon>
        <taxon>Frigoriglobus</taxon>
    </lineage>
</organism>
<dbReference type="GO" id="GO:0005829">
    <property type="term" value="C:cytosol"/>
    <property type="evidence" value="ECO:0007669"/>
    <property type="project" value="TreeGrafter"/>
</dbReference>
<dbReference type="InterPro" id="IPR036974">
    <property type="entry name" value="PUA_sf"/>
</dbReference>
<keyword evidence="6 8" id="KW-0418">Kinase</keyword>
<dbReference type="FunFam" id="3.40.1160.10:FF:000018">
    <property type="entry name" value="Glutamate 5-kinase"/>
    <property type="match status" value="1"/>
</dbReference>
<comment type="catalytic activity">
    <reaction evidence="8">
        <text>L-glutamate + ATP = L-glutamyl 5-phosphate + ADP</text>
        <dbReference type="Rhea" id="RHEA:14877"/>
        <dbReference type="ChEBI" id="CHEBI:29985"/>
        <dbReference type="ChEBI" id="CHEBI:30616"/>
        <dbReference type="ChEBI" id="CHEBI:58274"/>
        <dbReference type="ChEBI" id="CHEBI:456216"/>
        <dbReference type="EC" id="2.7.2.11"/>
    </reaction>
</comment>
<evidence type="ECO:0000256" key="1">
    <source>
        <dbReference type="ARBA" id="ARBA00022490"/>
    </source>
</evidence>
<comment type="pathway">
    <text evidence="8">Amino-acid biosynthesis; L-proline biosynthesis; L-glutamate 5-semialdehyde from L-glutamate: step 1/2.</text>
</comment>
<protein>
    <recommendedName>
        <fullName evidence="8">Glutamate 5-kinase</fullName>
        <ecNumber evidence="8">2.7.2.11</ecNumber>
    </recommendedName>
    <alternativeName>
        <fullName evidence="8">Gamma-glutamyl kinase</fullName>
        <shortName evidence="8">GK</shortName>
    </alternativeName>
</protein>